<gene>
    <name evidence="1" type="ORF">Tco_0680381</name>
</gene>
<proteinExistence type="predicted"/>
<dbReference type="PROSITE" id="PS51257">
    <property type="entry name" value="PROKAR_LIPOPROTEIN"/>
    <property type="match status" value="1"/>
</dbReference>
<comment type="caution">
    <text evidence="1">The sequence shown here is derived from an EMBL/GenBank/DDBJ whole genome shotgun (WGS) entry which is preliminary data.</text>
</comment>
<reference evidence="1" key="2">
    <citation type="submission" date="2022-01" db="EMBL/GenBank/DDBJ databases">
        <authorList>
            <person name="Yamashiro T."/>
            <person name="Shiraishi A."/>
            <person name="Satake H."/>
            <person name="Nakayama K."/>
        </authorList>
    </citation>
    <scope>NUCLEOTIDE SEQUENCE</scope>
</reference>
<reference evidence="1" key="1">
    <citation type="journal article" date="2022" name="Int. J. Mol. Sci.">
        <title>Draft Genome of Tanacetum Coccineum: Genomic Comparison of Closely Related Tanacetum-Family Plants.</title>
        <authorList>
            <person name="Yamashiro T."/>
            <person name="Shiraishi A."/>
            <person name="Nakayama K."/>
            <person name="Satake H."/>
        </authorList>
    </citation>
    <scope>NUCLEOTIDE SEQUENCE</scope>
</reference>
<evidence type="ECO:0000313" key="1">
    <source>
        <dbReference type="EMBL" id="GJS65817.1"/>
    </source>
</evidence>
<protein>
    <submittedName>
        <fullName evidence="1">F-box domain containing protein</fullName>
    </submittedName>
</protein>
<organism evidence="1 2">
    <name type="scientific">Tanacetum coccineum</name>
    <dbReference type="NCBI Taxonomy" id="301880"/>
    <lineage>
        <taxon>Eukaryota</taxon>
        <taxon>Viridiplantae</taxon>
        <taxon>Streptophyta</taxon>
        <taxon>Embryophyta</taxon>
        <taxon>Tracheophyta</taxon>
        <taxon>Spermatophyta</taxon>
        <taxon>Magnoliopsida</taxon>
        <taxon>eudicotyledons</taxon>
        <taxon>Gunneridae</taxon>
        <taxon>Pentapetalae</taxon>
        <taxon>asterids</taxon>
        <taxon>campanulids</taxon>
        <taxon>Asterales</taxon>
        <taxon>Asteraceae</taxon>
        <taxon>Asteroideae</taxon>
        <taxon>Anthemideae</taxon>
        <taxon>Anthemidinae</taxon>
        <taxon>Tanacetum</taxon>
    </lineage>
</organism>
<name>A0ABQ4XLY9_9ASTR</name>
<sequence>MLHRSHGGDGGGDERPHHTFYPPVAGACLLLTKTLFDLRPHMDSSRWTKIYEGINMHLQKAYNTNKASFKAKHWKADPTTETYDVDAIRRARPEEYNEEMKRLEATGEYTEDEINALARGGKLRGHIPSVGRVLPSRATSRPSMSAPDKSLKSMHRKVDFMMSLFRKRLSNYSPRKMFKEFDSGVAIRKVCHRGTNCLAEKRVGPTSSLGIIVGDCIPDEDSPATIPQRHFDGDRFPQRHVAGESPEMLMGKTPIVVKKNALELLGVAHIATCNLNQTLVDTESKLASNGDLVFDPTIYRSQGGLLCLAFTRPDISYAVQHMCLHMHDHRDLHFSALKCSTSSYCVFLEDNILPWSSKTKHIVRALRLSTEECNLLHELHTPLLCITIVYRDYTLLMVVRSVVTVDHVVAVEDDVVVFEVAAAGYDDSQI</sequence>
<keyword evidence="2" id="KW-1185">Reference proteome</keyword>
<evidence type="ECO:0000313" key="2">
    <source>
        <dbReference type="Proteomes" id="UP001151760"/>
    </source>
</evidence>
<dbReference type="EMBL" id="BQNB010009605">
    <property type="protein sequence ID" value="GJS65817.1"/>
    <property type="molecule type" value="Genomic_DNA"/>
</dbReference>
<dbReference type="Proteomes" id="UP001151760">
    <property type="component" value="Unassembled WGS sequence"/>
</dbReference>
<accession>A0ABQ4XLY9</accession>